<reference evidence="10" key="1">
    <citation type="submission" date="2020-10" db="EMBL/GenBank/DDBJ databases">
        <title>Microbiome of the Black Sea water column analyzed by genome centric metagenomics.</title>
        <authorList>
            <person name="Cabello-Yeves P.J."/>
            <person name="Callieri C."/>
            <person name="Picazo A."/>
            <person name="Mehrshad M."/>
            <person name="Haro-Moreno J.M."/>
            <person name="Roda-Garcia J."/>
            <person name="Dzembekova N."/>
            <person name="Slabakova V."/>
            <person name="Slabakova N."/>
            <person name="Moncheva S."/>
            <person name="Rodriguez-Valera F."/>
        </authorList>
    </citation>
    <scope>NUCLEOTIDE SEQUENCE</scope>
    <source>
        <strain evidence="10">BS307-5m-G5</strain>
    </source>
</reference>
<dbReference type="Proteomes" id="UP000785783">
    <property type="component" value="Unassembled WGS sequence"/>
</dbReference>
<comment type="catalytic activity">
    <reaction evidence="5">
        <text>carbamoyl phosphate + L-ornithine = L-citrulline + phosphate + H(+)</text>
        <dbReference type="Rhea" id="RHEA:19513"/>
        <dbReference type="ChEBI" id="CHEBI:15378"/>
        <dbReference type="ChEBI" id="CHEBI:43474"/>
        <dbReference type="ChEBI" id="CHEBI:46911"/>
        <dbReference type="ChEBI" id="CHEBI:57743"/>
        <dbReference type="ChEBI" id="CHEBI:58228"/>
        <dbReference type="EC" id="2.1.3.3"/>
    </reaction>
</comment>
<proteinExistence type="inferred from homology"/>
<comment type="function">
    <text evidence="1">Reversibly catalyzes the transfer of the carbamoyl group from carbamoyl phosphate (CP) to the N(epsilon) atom of ornithine (ORN) to produce L-citrulline.</text>
</comment>
<evidence type="ECO:0000313" key="10">
    <source>
        <dbReference type="EMBL" id="MBL6761608.1"/>
    </source>
</evidence>
<dbReference type="Pfam" id="PF02729">
    <property type="entry name" value="OTCace_N"/>
    <property type="match status" value="1"/>
</dbReference>
<evidence type="ECO:0000256" key="5">
    <source>
        <dbReference type="ARBA" id="ARBA00048772"/>
    </source>
</evidence>
<organism evidence="10 11">
    <name type="scientific">PS1 clade bacterium</name>
    <dbReference type="NCBI Taxonomy" id="2175152"/>
    <lineage>
        <taxon>Bacteria</taxon>
        <taxon>Pseudomonadati</taxon>
        <taxon>Pseudomonadota</taxon>
        <taxon>Alphaproteobacteria</taxon>
        <taxon>PS1 clade</taxon>
    </lineage>
</organism>
<comment type="caution">
    <text evidence="10">The sequence shown here is derived from an EMBL/GenBank/DDBJ whole genome shotgun (WGS) entry which is preliminary data.</text>
</comment>
<dbReference type="FunFam" id="3.40.50.1370:FF:000008">
    <property type="entry name" value="Ornithine carbamoyltransferase"/>
    <property type="match status" value="1"/>
</dbReference>
<dbReference type="PRINTS" id="PR00100">
    <property type="entry name" value="AOTCASE"/>
</dbReference>
<dbReference type="NCBIfam" id="TIGR00658">
    <property type="entry name" value="orni_carb_tr"/>
    <property type="match status" value="1"/>
</dbReference>
<dbReference type="InterPro" id="IPR006130">
    <property type="entry name" value="Asp/Orn_carbamoylTrfase"/>
</dbReference>
<comment type="similarity">
    <text evidence="2">Belongs to the aspartate/ornithine carbamoyltransferase superfamily. OTCase family.</text>
</comment>
<dbReference type="GO" id="GO:0042450">
    <property type="term" value="P:L-arginine biosynthetic process via ornithine"/>
    <property type="evidence" value="ECO:0007669"/>
    <property type="project" value="UniProtKB-UniRule"/>
</dbReference>
<dbReference type="PANTHER" id="PTHR45753:SF3">
    <property type="entry name" value="ORNITHINE TRANSCARBAMYLASE, MITOCHONDRIAL"/>
    <property type="match status" value="1"/>
</dbReference>
<dbReference type="Pfam" id="PF00185">
    <property type="entry name" value="OTCace"/>
    <property type="match status" value="1"/>
</dbReference>
<dbReference type="InterPro" id="IPR006132">
    <property type="entry name" value="Asp/Orn_carbamoyltranf_P-bd"/>
</dbReference>
<dbReference type="GO" id="GO:0004585">
    <property type="term" value="F:ornithine carbamoyltransferase activity"/>
    <property type="evidence" value="ECO:0007669"/>
    <property type="project" value="UniProtKB-UniRule"/>
</dbReference>
<protein>
    <recommendedName>
        <fullName evidence="3 6">Ornithine carbamoyltransferase</fullName>
        <ecNumber evidence="3 6">2.1.3.3</ecNumber>
    </recommendedName>
</protein>
<evidence type="ECO:0000256" key="7">
    <source>
        <dbReference type="RuleBase" id="RU003634"/>
    </source>
</evidence>
<dbReference type="Gene3D" id="3.40.50.1370">
    <property type="entry name" value="Aspartate/ornithine carbamoyltransferase"/>
    <property type="match status" value="2"/>
</dbReference>
<evidence type="ECO:0000259" key="9">
    <source>
        <dbReference type="Pfam" id="PF02729"/>
    </source>
</evidence>
<evidence type="ECO:0000313" key="11">
    <source>
        <dbReference type="Proteomes" id="UP000785783"/>
    </source>
</evidence>
<sequence length="318" mass="34219">MSLADTHSHFLDLADLADGELRRLLDAARVRKTARAGKPKGTVDDDAPLAGHLLAMIFEKPSTRTRLSFDMGMRQLGGQTVILNQTDMQLGRGESIADTAEVISRFADIAMLRTGPHETLGELAAHVHIPVINGLTAYSHPCQIIADLMTFEEHKGTLAGQKLAWLGDGNNVALSFVHAAAQVDFELALATPEAFSIAPDEIDAARAKGAKITLCETAEEAAKDAAALMTDCWLSMSDDPTEAEARAKAFTPYQVTQSLMALGDDPIFLHCLPAYRDSEVTAEVIDGPRSVVFDEAENRAHAQKAIMLHCLGMLDMGA</sequence>
<keyword evidence="4 7" id="KW-0808">Transferase</keyword>
<gene>
    <name evidence="10" type="primary">argF</name>
    <name evidence="10" type="ORF">ISQ19_02810</name>
</gene>
<evidence type="ECO:0000259" key="8">
    <source>
        <dbReference type="Pfam" id="PF00185"/>
    </source>
</evidence>
<evidence type="ECO:0000256" key="3">
    <source>
        <dbReference type="ARBA" id="ARBA00013007"/>
    </source>
</evidence>
<dbReference type="EMBL" id="JADHOK010000022">
    <property type="protein sequence ID" value="MBL6761608.1"/>
    <property type="molecule type" value="Genomic_DNA"/>
</dbReference>
<feature type="domain" description="Aspartate/ornithine carbamoyltransferase Asp/Orn-binding" evidence="8">
    <location>
        <begin position="160"/>
        <end position="309"/>
    </location>
</feature>
<dbReference type="InterPro" id="IPR006131">
    <property type="entry name" value="Asp_carbamoyltransf_Asp/Orn-bd"/>
</dbReference>
<evidence type="ECO:0000256" key="1">
    <source>
        <dbReference type="ARBA" id="ARBA00003822"/>
    </source>
</evidence>
<feature type="domain" description="Aspartate/ornithine carbamoyltransferase carbamoyl-P binding" evidence="9">
    <location>
        <begin position="9"/>
        <end position="153"/>
    </location>
</feature>
<dbReference type="SUPFAM" id="SSF53671">
    <property type="entry name" value="Aspartate/ornithine carbamoyltransferase"/>
    <property type="match status" value="1"/>
</dbReference>
<dbReference type="GO" id="GO:0019240">
    <property type="term" value="P:citrulline biosynthetic process"/>
    <property type="evidence" value="ECO:0007669"/>
    <property type="project" value="TreeGrafter"/>
</dbReference>
<dbReference type="NCBIfam" id="NF001986">
    <property type="entry name" value="PRK00779.1"/>
    <property type="match status" value="1"/>
</dbReference>
<dbReference type="InterPro" id="IPR036901">
    <property type="entry name" value="Asp/Orn_carbamoylTrfase_sf"/>
</dbReference>
<dbReference type="InterPro" id="IPR002292">
    <property type="entry name" value="Orn/put_carbamltrans"/>
</dbReference>
<evidence type="ECO:0000256" key="2">
    <source>
        <dbReference type="ARBA" id="ARBA00007805"/>
    </source>
</evidence>
<name>A0A937L6J2_9PROT</name>
<dbReference type="EC" id="2.1.3.3" evidence="3 6"/>
<accession>A0A937L6J2</accession>
<dbReference type="AlphaFoldDB" id="A0A937L6J2"/>
<dbReference type="PRINTS" id="PR00102">
    <property type="entry name" value="OTCASE"/>
</dbReference>
<evidence type="ECO:0000256" key="6">
    <source>
        <dbReference type="NCBIfam" id="TIGR00658"/>
    </source>
</evidence>
<dbReference type="GO" id="GO:0016597">
    <property type="term" value="F:amino acid binding"/>
    <property type="evidence" value="ECO:0007669"/>
    <property type="project" value="InterPro"/>
</dbReference>
<dbReference type="PANTHER" id="PTHR45753">
    <property type="entry name" value="ORNITHINE CARBAMOYLTRANSFERASE, MITOCHONDRIAL"/>
    <property type="match status" value="1"/>
</dbReference>
<dbReference type="PROSITE" id="PS00097">
    <property type="entry name" value="CARBAMOYLTRANSFERASE"/>
    <property type="match status" value="1"/>
</dbReference>
<evidence type="ECO:0000256" key="4">
    <source>
        <dbReference type="ARBA" id="ARBA00022679"/>
    </source>
</evidence>